<keyword evidence="2 4" id="KW-0238">DNA-binding</keyword>
<dbReference type="Pfam" id="PF00440">
    <property type="entry name" value="TetR_N"/>
    <property type="match status" value="1"/>
</dbReference>
<dbReference type="Gene3D" id="1.10.10.60">
    <property type="entry name" value="Homeodomain-like"/>
    <property type="match status" value="1"/>
</dbReference>
<dbReference type="GO" id="GO:0000976">
    <property type="term" value="F:transcription cis-regulatory region binding"/>
    <property type="evidence" value="ECO:0007669"/>
    <property type="project" value="TreeGrafter"/>
</dbReference>
<dbReference type="eggNOG" id="COG1309">
    <property type="taxonomic scope" value="Bacteria"/>
</dbReference>
<dbReference type="Proteomes" id="UP000002190">
    <property type="component" value="Chromosome 2"/>
</dbReference>
<dbReference type="GeneID" id="301095435"/>
<dbReference type="RefSeq" id="WP_013091965.1">
    <property type="nucleotide sequence ID" value="NC_014118.1"/>
</dbReference>
<dbReference type="KEGG" id="bge:BC1002_4170"/>
<dbReference type="SUPFAM" id="SSF48498">
    <property type="entry name" value="Tetracyclin repressor-like, C-terminal domain"/>
    <property type="match status" value="1"/>
</dbReference>
<dbReference type="PROSITE" id="PS50977">
    <property type="entry name" value="HTH_TETR_2"/>
    <property type="match status" value="1"/>
</dbReference>
<evidence type="ECO:0000256" key="4">
    <source>
        <dbReference type="PROSITE-ProRule" id="PRU00335"/>
    </source>
</evidence>
<organism evidence="6 7">
    <name type="scientific">Paraburkholderia atlantica</name>
    <dbReference type="NCBI Taxonomy" id="2654982"/>
    <lineage>
        <taxon>Bacteria</taxon>
        <taxon>Pseudomonadati</taxon>
        <taxon>Pseudomonadota</taxon>
        <taxon>Betaproteobacteria</taxon>
        <taxon>Burkholderiales</taxon>
        <taxon>Burkholderiaceae</taxon>
        <taxon>Paraburkholderia</taxon>
    </lineage>
</organism>
<dbReference type="InterPro" id="IPR011075">
    <property type="entry name" value="TetR_C"/>
</dbReference>
<evidence type="ECO:0000313" key="6">
    <source>
        <dbReference type="EMBL" id="ADG18165.1"/>
    </source>
</evidence>
<dbReference type="SUPFAM" id="SSF46689">
    <property type="entry name" value="Homeodomain-like"/>
    <property type="match status" value="1"/>
</dbReference>
<sequence>MNQAAQRSPGRTRSTASRLAILNATLKLLETQSLQQVSIEAIAREAGVGKATIYRWWPTKAAVVIEAFVISHVSRVTAPKDMGPREALAQIMKLLIKEYAGWEGRIVSQIIAEGQSDPTVLHEFRERFWYGRRAMALELVNEARRLGEFRDDIPVEFQLNQLFAPIYFQLLTAHGPLNQEFANAHCDNVMRLMAPAARQTPTKPKSR</sequence>
<evidence type="ECO:0000256" key="3">
    <source>
        <dbReference type="ARBA" id="ARBA00023163"/>
    </source>
</evidence>
<dbReference type="Pfam" id="PF16859">
    <property type="entry name" value="TetR_C_11"/>
    <property type="match status" value="1"/>
</dbReference>
<dbReference type="HOGENOM" id="CLU_069356_25_3_4"/>
<evidence type="ECO:0000313" key="7">
    <source>
        <dbReference type="Proteomes" id="UP000002190"/>
    </source>
</evidence>
<gene>
    <name evidence="6" type="ordered locus">BC1002_4170</name>
</gene>
<reference evidence="7" key="1">
    <citation type="submission" date="2010-04" db="EMBL/GenBank/DDBJ databases">
        <title>Complete sequence of chromosome 2 of Burkholderia sp. CCGE1002.</title>
        <authorList>
            <consortium name="US DOE Joint Genome Institute"/>
            <person name="Lucas S."/>
            <person name="Copeland A."/>
            <person name="Lapidus A."/>
            <person name="Cheng J.-F."/>
            <person name="Bruce D."/>
            <person name="Goodwin L."/>
            <person name="Pitluck S."/>
            <person name="Chertkov O."/>
            <person name="Detter J.C."/>
            <person name="Han C."/>
            <person name="Tapia R."/>
            <person name="Land M."/>
            <person name="Hauser L."/>
            <person name="Kyrpides N."/>
            <person name="Ovchinnikova G."/>
            <person name="Martinez-Romero E."/>
            <person name="Hernandez M.A.R."/>
            <person name="Tiedje J.M."/>
            <person name="Woyke T."/>
        </authorList>
    </citation>
    <scope>NUCLEOTIDE SEQUENCE [LARGE SCALE GENOMIC DNA]</scope>
    <source>
        <strain evidence="7">CCGE1002</strain>
    </source>
</reference>
<dbReference type="GO" id="GO:0003700">
    <property type="term" value="F:DNA-binding transcription factor activity"/>
    <property type="evidence" value="ECO:0007669"/>
    <property type="project" value="TreeGrafter"/>
</dbReference>
<evidence type="ECO:0000256" key="2">
    <source>
        <dbReference type="ARBA" id="ARBA00023125"/>
    </source>
</evidence>
<dbReference type="STRING" id="640511.BC1002_4170"/>
<dbReference type="PRINTS" id="PR00455">
    <property type="entry name" value="HTHTETR"/>
</dbReference>
<keyword evidence="3" id="KW-0804">Transcription</keyword>
<dbReference type="EMBL" id="CP002014">
    <property type="protein sequence ID" value="ADG18165.1"/>
    <property type="molecule type" value="Genomic_DNA"/>
</dbReference>
<dbReference type="PANTHER" id="PTHR30055">
    <property type="entry name" value="HTH-TYPE TRANSCRIPTIONAL REGULATOR RUTR"/>
    <property type="match status" value="1"/>
</dbReference>
<dbReference type="InterPro" id="IPR009057">
    <property type="entry name" value="Homeodomain-like_sf"/>
</dbReference>
<evidence type="ECO:0000259" key="5">
    <source>
        <dbReference type="PROSITE" id="PS50977"/>
    </source>
</evidence>
<keyword evidence="1" id="KW-0805">Transcription regulation</keyword>
<dbReference type="PANTHER" id="PTHR30055:SF148">
    <property type="entry name" value="TETR-FAMILY TRANSCRIPTIONAL REGULATOR"/>
    <property type="match status" value="1"/>
</dbReference>
<reference evidence="6 7" key="2">
    <citation type="journal article" date="2012" name="J. Bacteriol.">
        <title>Genome Sequences of Burkholderia sp. Strains CCGE1002 and H160, Isolated from Legume Nodules in Mexico and Brazil.</title>
        <authorList>
            <person name="Ormeno-Orrillo E."/>
            <person name="Rogel M.A."/>
            <person name="Chueire L.M."/>
            <person name="Tiedje J.M."/>
            <person name="Martinez-Romero E."/>
            <person name="Hungria M."/>
        </authorList>
    </citation>
    <scope>NUCLEOTIDE SEQUENCE [LARGE SCALE GENOMIC DNA]</scope>
    <source>
        <strain evidence="6 7">CCGE1002</strain>
    </source>
</reference>
<dbReference type="Gene3D" id="1.10.357.10">
    <property type="entry name" value="Tetracycline Repressor, domain 2"/>
    <property type="match status" value="1"/>
</dbReference>
<name>D5WI70_PARAM</name>
<dbReference type="AlphaFoldDB" id="D5WI70"/>
<evidence type="ECO:0000256" key="1">
    <source>
        <dbReference type="ARBA" id="ARBA00023015"/>
    </source>
</evidence>
<accession>D5WI70</accession>
<dbReference type="InterPro" id="IPR036271">
    <property type="entry name" value="Tet_transcr_reg_TetR-rel_C_sf"/>
</dbReference>
<feature type="DNA-binding region" description="H-T-H motif" evidence="4">
    <location>
        <begin position="38"/>
        <end position="57"/>
    </location>
</feature>
<dbReference type="InterPro" id="IPR001647">
    <property type="entry name" value="HTH_TetR"/>
</dbReference>
<feature type="domain" description="HTH tetR-type" evidence="5">
    <location>
        <begin position="15"/>
        <end position="75"/>
    </location>
</feature>
<proteinExistence type="predicted"/>
<protein>
    <submittedName>
        <fullName evidence="6">Transcriptional regulator, TetR family</fullName>
    </submittedName>
</protein>
<dbReference type="InterPro" id="IPR050109">
    <property type="entry name" value="HTH-type_TetR-like_transc_reg"/>
</dbReference>